<evidence type="ECO:0000313" key="2">
    <source>
        <dbReference type="Proteomes" id="UP000249799"/>
    </source>
</evidence>
<reference evidence="1 2" key="1">
    <citation type="submission" date="2018-06" db="EMBL/GenBank/DDBJ databases">
        <title>Lujinxingia sediminis gen. nov. sp. nov., a new facultative anaerobic member of the class Deltaproteobacteria, and proposal of Lujinxingaceae fam. nov.</title>
        <authorList>
            <person name="Guo L.-Y."/>
            <person name="Li C.-M."/>
            <person name="Wang S."/>
            <person name="Du Z.-J."/>
        </authorList>
    </citation>
    <scope>NUCLEOTIDE SEQUENCE [LARGE SCALE GENOMIC DNA]</scope>
    <source>
        <strain evidence="1 2">FA350</strain>
    </source>
</reference>
<dbReference type="KEGG" id="bsed:DN745_16735"/>
<organism evidence="1 2">
    <name type="scientific">Bradymonas sediminis</name>
    <dbReference type="NCBI Taxonomy" id="1548548"/>
    <lineage>
        <taxon>Bacteria</taxon>
        <taxon>Deltaproteobacteria</taxon>
        <taxon>Bradymonadales</taxon>
        <taxon>Bradymonadaceae</taxon>
        <taxon>Bradymonas</taxon>
    </lineage>
</organism>
<protein>
    <submittedName>
        <fullName evidence="1">Uncharacterized protein</fullName>
    </submittedName>
</protein>
<evidence type="ECO:0000313" key="1">
    <source>
        <dbReference type="EMBL" id="AWV90878.1"/>
    </source>
</evidence>
<keyword evidence="2" id="KW-1185">Reference proteome</keyword>
<dbReference type="EMBL" id="CP030032">
    <property type="protein sequence ID" value="AWV90878.1"/>
    <property type="molecule type" value="Genomic_DNA"/>
</dbReference>
<sequence>MSQNLEGNATKIKSPHPDLQAILPRFRALNPDAAESRPVFDNRAKARLFIDIQSVDEQQKLRLMPLWDIDHGDLEASKIRAWSVTRRPC</sequence>
<dbReference type="RefSeq" id="WP_111336614.1">
    <property type="nucleotide sequence ID" value="NZ_CP030032.1"/>
</dbReference>
<name>A0A2Z4FQE2_9DELT</name>
<dbReference type="AlphaFoldDB" id="A0A2Z4FQE2"/>
<proteinExistence type="predicted"/>
<accession>A0A2Z4FQE2</accession>
<dbReference type="OrthoDB" id="9917072at2"/>
<gene>
    <name evidence="1" type="ORF">DN745_16735</name>
</gene>
<dbReference type="Proteomes" id="UP000249799">
    <property type="component" value="Chromosome"/>
</dbReference>